<name>A0A1L2ZPE6_9MICC</name>
<dbReference type="STRING" id="556325.BHE16_10155"/>
<dbReference type="Gene3D" id="3.10.310.10">
    <property type="entry name" value="Diaminopimelate Epimerase, Chain A, domain 1"/>
    <property type="match status" value="2"/>
</dbReference>
<reference evidence="3 5" key="2">
    <citation type="submission" date="2020-08" db="EMBL/GenBank/DDBJ databases">
        <title>Sequencing the genomes of 1000 actinobacteria strains.</title>
        <authorList>
            <person name="Klenk H.-P."/>
        </authorList>
    </citation>
    <scope>NUCLEOTIDE SEQUENCE [LARGE SCALE GENOMIC DNA]</scope>
    <source>
        <strain evidence="3 5">DSM 105783</strain>
    </source>
</reference>
<dbReference type="EMBL" id="CP018135">
    <property type="protein sequence ID" value="APF41295.1"/>
    <property type="molecule type" value="Genomic_DNA"/>
</dbReference>
<dbReference type="SUPFAM" id="SSF54506">
    <property type="entry name" value="Diaminopimelate epimerase-like"/>
    <property type="match status" value="1"/>
</dbReference>
<dbReference type="NCBIfam" id="TIGR00654">
    <property type="entry name" value="PhzF_family"/>
    <property type="match status" value="1"/>
</dbReference>
<evidence type="ECO:0000313" key="3">
    <source>
        <dbReference type="EMBL" id="MBB5513207.1"/>
    </source>
</evidence>
<dbReference type="KEGG" id="nae:BHE16_10155"/>
<dbReference type="RefSeq" id="WP_071894763.1">
    <property type="nucleotide sequence ID" value="NZ_BAAARH010000002.1"/>
</dbReference>
<dbReference type="EMBL" id="JACHDR010000001">
    <property type="protein sequence ID" value="MBB5513207.1"/>
    <property type="molecule type" value="Genomic_DNA"/>
</dbReference>
<accession>A0A1L2ZPE6</accession>
<reference evidence="2 4" key="1">
    <citation type="submission" date="2016-11" db="EMBL/GenBank/DDBJ databases">
        <title>Genome sequencing of Zhihengliuella aestuarii B18 antagonistic to Plasmodiophora brassicae.</title>
        <authorList>
            <person name="Luo Y."/>
        </authorList>
    </citation>
    <scope>NUCLEOTIDE SEQUENCE [LARGE SCALE GENOMIC DNA]</scope>
    <source>
        <strain evidence="2 4">B18</strain>
    </source>
</reference>
<protein>
    <submittedName>
        <fullName evidence="2">Phenazine biosynthesis protein PhzC/PhzF</fullName>
    </submittedName>
    <submittedName>
        <fullName evidence="3">PhzF family phenazine biosynthesis protein</fullName>
    </submittedName>
</protein>
<dbReference type="PANTHER" id="PTHR13774">
    <property type="entry name" value="PHENAZINE BIOSYNTHESIS PROTEIN"/>
    <property type="match status" value="1"/>
</dbReference>
<organism evidence="2 4">
    <name type="scientific">Neomicrococcus aestuarii</name>
    <dbReference type="NCBI Taxonomy" id="556325"/>
    <lineage>
        <taxon>Bacteria</taxon>
        <taxon>Bacillati</taxon>
        <taxon>Actinomycetota</taxon>
        <taxon>Actinomycetes</taxon>
        <taxon>Micrococcales</taxon>
        <taxon>Micrococcaceae</taxon>
        <taxon>Neomicrococcus</taxon>
    </lineage>
</organism>
<dbReference type="Pfam" id="PF02567">
    <property type="entry name" value="PhzC-PhzF"/>
    <property type="match status" value="1"/>
</dbReference>
<feature type="active site" evidence="1">
    <location>
        <position position="47"/>
    </location>
</feature>
<evidence type="ECO:0000313" key="5">
    <source>
        <dbReference type="Proteomes" id="UP000580797"/>
    </source>
</evidence>
<gene>
    <name evidence="2" type="ORF">BHE16_10155</name>
    <name evidence="3" type="ORF">HD598_001894</name>
</gene>
<proteinExistence type="predicted"/>
<dbReference type="GO" id="GO:0016853">
    <property type="term" value="F:isomerase activity"/>
    <property type="evidence" value="ECO:0007669"/>
    <property type="project" value="TreeGrafter"/>
</dbReference>
<dbReference type="InterPro" id="IPR003719">
    <property type="entry name" value="Phenazine_PhzF-like"/>
</dbReference>
<dbReference type="Proteomes" id="UP000183530">
    <property type="component" value="Chromosome"/>
</dbReference>
<dbReference type="AlphaFoldDB" id="A0A1L2ZPE6"/>
<dbReference type="PANTHER" id="PTHR13774:SF32">
    <property type="entry name" value="ANTISENSE-ENHANCING SEQUENCE 1"/>
    <property type="match status" value="1"/>
</dbReference>
<dbReference type="OrthoDB" id="9788221at2"/>
<evidence type="ECO:0000256" key="1">
    <source>
        <dbReference type="PIRSR" id="PIRSR016184-1"/>
    </source>
</evidence>
<dbReference type="Proteomes" id="UP000580797">
    <property type="component" value="Unassembled WGS sequence"/>
</dbReference>
<sequence length="325" mass="34686">MTARSFQQVDVFSPEALRGNPLAVLLDSQGLSTEAMQLYAQWTNLSETSFLEPATNPAADVKVRIFTVSTELSFAGHPILGAVHAWLKAGNVPKATGKVKVECQRGLIDVRINSQESDVTNLAFRAPELLRTGPLEDDVLEWAIGALGIQPEAVVAHQWIANGPQWAGLMLRSAEDVLAIEPDYKDLEGLEVGVIGPHLPATEADALTKRKAHAKPRKKGARAELEPLEAAPDELVFDSEIATAPADFEVRAFVSGEGQPEDPATGSLNAGFGVWLTYAGLASSKFVVRQGTRIGRAGMIGISAEDDGVWVAGDCRTLIQGSVTV</sequence>
<dbReference type="GO" id="GO:0005737">
    <property type="term" value="C:cytoplasm"/>
    <property type="evidence" value="ECO:0007669"/>
    <property type="project" value="TreeGrafter"/>
</dbReference>
<dbReference type="PIRSF" id="PIRSF016184">
    <property type="entry name" value="PhzC_PhzF"/>
    <property type="match status" value="1"/>
</dbReference>
<keyword evidence="4" id="KW-1185">Reference proteome</keyword>
<evidence type="ECO:0000313" key="2">
    <source>
        <dbReference type="EMBL" id="APF41295.1"/>
    </source>
</evidence>
<evidence type="ECO:0000313" key="4">
    <source>
        <dbReference type="Proteomes" id="UP000183530"/>
    </source>
</evidence>